<dbReference type="Proteomes" id="UP000248066">
    <property type="component" value="Unassembled WGS sequence"/>
</dbReference>
<sequence length="90" mass="10183">MFKRYLQYLPRQISAEQAIDIATSEVPGQVVDVELDTENGLLVWVIDIITPQGVKYEVDVGANTGNIFWQRSIVLPLGNWSSYQGETIFH</sequence>
<reference evidence="2 3" key="1">
    <citation type="submission" date="2017-10" db="EMBL/GenBank/DDBJ databases">
        <title>Bacillus sp. nov., a halophilic bacterium isolated from a Yangshapao Lake.</title>
        <authorList>
            <person name="Wang H."/>
        </authorList>
    </citation>
    <scope>NUCLEOTIDE SEQUENCE [LARGE SCALE GENOMIC DNA]</scope>
    <source>
        <strain evidence="2 3">YSP-3</strain>
    </source>
</reference>
<accession>A0A2W0HHD7</accession>
<dbReference type="RefSeq" id="WP_110519955.1">
    <property type="nucleotide sequence ID" value="NZ_PDOF01000002.1"/>
</dbReference>
<gene>
    <name evidence="2" type="ORF">CR205_11530</name>
</gene>
<dbReference type="AlphaFoldDB" id="A0A2W0HHD7"/>
<comment type="caution">
    <text evidence="2">The sequence shown here is derived from an EMBL/GenBank/DDBJ whole genome shotgun (WGS) entry which is preliminary data.</text>
</comment>
<evidence type="ECO:0000259" key="1">
    <source>
        <dbReference type="Pfam" id="PF03413"/>
    </source>
</evidence>
<feature type="domain" description="PepSY" evidence="1">
    <location>
        <begin position="13"/>
        <end position="67"/>
    </location>
</feature>
<dbReference type="Gene3D" id="3.10.450.40">
    <property type="match status" value="1"/>
</dbReference>
<protein>
    <recommendedName>
        <fullName evidence="1">PepSY domain-containing protein</fullName>
    </recommendedName>
</protein>
<dbReference type="EMBL" id="PDOF01000002">
    <property type="protein sequence ID" value="PYZ96352.1"/>
    <property type="molecule type" value="Genomic_DNA"/>
</dbReference>
<evidence type="ECO:0000313" key="2">
    <source>
        <dbReference type="EMBL" id="PYZ96352.1"/>
    </source>
</evidence>
<dbReference type="Pfam" id="PF03413">
    <property type="entry name" value="PepSY"/>
    <property type="match status" value="1"/>
</dbReference>
<proteinExistence type="predicted"/>
<name>A0A2W0HHD7_9BACI</name>
<organism evidence="2 3">
    <name type="scientific">Alteribacter lacisalsi</name>
    <dbReference type="NCBI Taxonomy" id="2045244"/>
    <lineage>
        <taxon>Bacteria</taxon>
        <taxon>Bacillati</taxon>
        <taxon>Bacillota</taxon>
        <taxon>Bacilli</taxon>
        <taxon>Bacillales</taxon>
        <taxon>Bacillaceae</taxon>
        <taxon>Alteribacter</taxon>
    </lineage>
</organism>
<evidence type="ECO:0000313" key="3">
    <source>
        <dbReference type="Proteomes" id="UP000248066"/>
    </source>
</evidence>
<dbReference type="OrthoDB" id="1919149at2"/>
<dbReference type="InterPro" id="IPR025711">
    <property type="entry name" value="PepSY"/>
</dbReference>
<keyword evidence="3" id="KW-1185">Reference proteome</keyword>